<evidence type="ECO:0000313" key="2">
    <source>
        <dbReference type="EMBL" id="KAF2667119.1"/>
    </source>
</evidence>
<feature type="compositionally biased region" description="Low complexity" evidence="1">
    <location>
        <begin position="132"/>
        <end position="142"/>
    </location>
</feature>
<name>A0A6A6U498_9PEZI</name>
<evidence type="ECO:0000256" key="1">
    <source>
        <dbReference type="SAM" id="MobiDB-lite"/>
    </source>
</evidence>
<accession>A0A6A6U498</accession>
<gene>
    <name evidence="2" type="ORF">BT63DRAFT_416182</name>
</gene>
<feature type="region of interest" description="Disordered" evidence="1">
    <location>
        <begin position="1"/>
        <end position="89"/>
    </location>
</feature>
<feature type="region of interest" description="Disordered" evidence="1">
    <location>
        <begin position="130"/>
        <end position="153"/>
    </location>
</feature>
<organism evidence="2 3">
    <name type="scientific">Microthyrium microscopicum</name>
    <dbReference type="NCBI Taxonomy" id="703497"/>
    <lineage>
        <taxon>Eukaryota</taxon>
        <taxon>Fungi</taxon>
        <taxon>Dikarya</taxon>
        <taxon>Ascomycota</taxon>
        <taxon>Pezizomycotina</taxon>
        <taxon>Dothideomycetes</taxon>
        <taxon>Dothideomycetes incertae sedis</taxon>
        <taxon>Microthyriales</taxon>
        <taxon>Microthyriaceae</taxon>
        <taxon>Microthyrium</taxon>
    </lineage>
</organism>
<evidence type="ECO:0000313" key="3">
    <source>
        <dbReference type="Proteomes" id="UP000799302"/>
    </source>
</evidence>
<feature type="compositionally biased region" description="Polar residues" evidence="1">
    <location>
        <begin position="29"/>
        <end position="42"/>
    </location>
</feature>
<keyword evidence="3" id="KW-1185">Reference proteome</keyword>
<protein>
    <submittedName>
        <fullName evidence="2">Uncharacterized protein</fullName>
    </submittedName>
</protein>
<dbReference type="AlphaFoldDB" id="A0A6A6U498"/>
<dbReference type="Proteomes" id="UP000799302">
    <property type="component" value="Unassembled WGS sequence"/>
</dbReference>
<proteinExistence type="predicted"/>
<reference evidence="2" key="1">
    <citation type="journal article" date="2020" name="Stud. Mycol.">
        <title>101 Dothideomycetes genomes: a test case for predicting lifestyles and emergence of pathogens.</title>
        <authorList>
            <person name="Haridas S."/>
            <person name="Albert R."/>
            <person name="Binder M."/>
            <person name="Bloem J."/>
            <person name="Labutti K."/>
            <person name="Salamov A."/>
            <person name="Andreopoulos B."/>
            <person name="Baker S."/>
            <person name="Barry K."/>
            <person name="Bills G."/>
            <person name="Bluhm B."/>
            <person name="Cannon C."/>
            <person name="Castanera R."/>
            <person name="Culley D."/>
            <person name="Daum C."/>
            <person name="Ezra D."/>
            <person name="Gonzalez J."/>
            <person name="Henrissat B."/>
            <person name="Kuo A."/>
            <person name="Liang C."/>
            <person name="Lipzen A."/>
            <person name="Lutzoni F."/>
            <person name="Magnuson J."/>
            <person name="Mondo S."/>
            <person name="Nolan M."/>
            <person name="Ohm R."/>
            <person name="Pangilinan J."/>
            <person name="Park H.-J."/>
            <person name="Ramirez L."/>
            <person name="Alfaro M."/>
            <person name="Sun H."/>
            <person name="Tritt A."/>
            <person name="Yoshinaga Y."/>
            <person name="Zwiers L.-H."/>
            <person name="Turgeon B."/>
            <person name="Goodwin S."/>
            <person name="Spatafora J."/>
            <person name="Crous P."/>
            <person name="Grigoriev I."/>
        </authorList>
    </citation>
    <scope>NUCLEOTIDE SEQUENCE</scope>
    <source>
        <strain evidence="2">CBS 115976</strain>
    </source>
</reference>
<sequence>MLNHIKSAFKAEPTSETESKPKKVVSFGPATTQLIEQPYSSTEELREQDKLDGMGYHQTTTRSESEPLLPKALPPRPANVTQTASLPNDVPLEATASKHRLRQGMSFVKDHGKEIAGFAATAVETVTPLLGNSTSTTSNNSPRTKKTNSKGSMAVKLGKAAYKAYKSSSK</sequence>
<feature type="compositionally biased region" description="Basic and acidic residues" evidence="1">
    <location>
        <begin position="43"/>
        <end position="52"/>
    </location>
</feature>
<dbReference type="EMBL" id="MU004238">
    <property type="protein sequence ID" value="KAF2667119.1"/>
    <property type="molecule type" value="Genomic_DNA"/>
</dbReference>